<sequence>MLSSGQLTNASRGTVNAQHFCNALNFVINLVCVKLVGALPAP</sequence>
<evidence type="ECO:0000313" key="3">
    <source>
        <dbReference type="Proteomes" id="UP001216189"/>
    </source>
</evidence>
<gene>
    <name evidence="1" type="ORF">PUN32_13920</name>
    <name evidence="2" type="ORF">PUN32_13970</name>
</gene>
<accession>A0ABT5V346</accession>
<evidence type="ECO:0000313" key="2">
    <source>
        <dbReference type="EMBL" id="MDE1516092.1"/>
    </source>
</evidence>
<comment type="caution">
    <text evidence="1">The sequence shown here is derived from an EMBL/GenBank/DDBJ whole genome shotgun (WGS) entry which is preliminary data.</text>
</comment>
<name>A0ABT5V346_9VIBR</name>
<evidence type="ECO:0000313" key="1">
    <source>
        <dbReference type="EMBL" id="MDE1516085.1"/>
    </source>
</evidence>
<dbReference type="Proteomes" id="UP001216189">
    <property type="component" value="Unassembled WGS sequence"/>
</dbReference>
<dbReference type="EMBL" id="JARBFT010000035">
    <property type="protein sequence ID" value="MDE1516092.1"/>
    <property type="molecule type" value="Genomic_DNA"/>
</dbReference>
<dbReference type="EMBL" id="JARBFT010000032">
    <property type="protein sequence ID" value="MDE1516085.1"/>
    <property type="molecule type" value="Genomic_DNA"/>
</dbReference>
<keyword evidence="3" id="KW-1185">Reference proteome</keyword>
<proteinExistence type="predicted"/>
<organism evidence="1 3">
    <name type="scientific">Vibrio chanodichtyis</name>
    <dbReference type="NCBI Taxonomy" id="3027932"/>
    <lineage>
        <taxon>Bacteria</taxon>
        <taxon>Pseudomonadati</taxon>
        <taxon>Pseudomonadota</taxon>
        <taxon>Gammaproteobacteria</taxon>
        <taxon>Vibrionales</taxon>
        <taxon>Vibrionaceae</taxon>
        <taxon>Vibrio</taxon>
    </lineage>
</organism>
<reference evidence="1 3" key="1">
    <citation type="submission" date="2023-02" db="EMBL/GenBank/DDBJ databases">
        <title>Vibrio intestini sp. nov., a close relative of Vibrio cholerae isolated from the intestine of Healthy Culter dabryi.</title>
        <authorList>
            <person name="Wu N."/>
        </authorList>
    </citation>
    <scope>NUCLEOTIDE SEQUENCE [LARGE SCALE GENOMIC DNA]</scope>
    <source>
        <strain evidence="1 3">DSL-7</strain>
    </source>
</reference>
<protein>
    <submittedName>
        <fullName evidence="1">DUF3265 domain-containing protein</fullName>
    </submittedName>
</protein>